<accession>A0A2T0TDK6</accession>
<dbReference type="CDD" id="cd06170">
    <property type="entry name" value="LuxR_C_like"/>
    <property type="match status" value="1"/>
</dbReference>
<keyword evidence="1" id="KW-0805">Transcription regulation</keyword>
<dbReference type="PROSITE" id="PS00622">
    <property type="entry name" value="HTH_LUXR_1"/>
    <property type="match status" value="1"/>
</dbReference>
<proteinExistence type="predicted"/>
<dbReference type="SMART" id="SM00421">
    <property type="entry name" value="HTH_LUXR"/>
    <property type="match status" value="1"/>
</dbReference>
<protein>
    <submittedName>
        <fullName evidence="5">DNA-binding CsgD family transcriptional regulator</fullName>
    </submittedName>
</protein>
<sequence length="340" mass="36608">MGELDEVLRSRPPAEDLFRESGLVLAAALGFDAVCWHLNDPVTGLVSTVQSDELDLRGFELAIELATAFDDVTTFDKIRGSGELADTISRATGGRPQVSVRYREQLRPLGYGDEMRANFDAQGGMWGCAAFMRDGGRGYFRPEELRLARVVSRRIGVALRDLHVPDERLDARHIALPAVAVLGPDNALVAADEAAEAVIADLTAGATVRGAPAPFRVIAHRARQGLPAKTRVRTGAGTWLVAHASLLERRADGPVAVVVAEATPSELVPVVLVSYGLTTREQEVALHAVRGSTTAEIARLLGMAPVTVQDHLKSIFDKTGTRSRRELVAHLVVANLAEHR</sequence>
<dbReference type="PANTHER" id="PTHR44688:SF16">
    <property type="entry name" value="DNA-BINDING TRANSCRIPTIONAL ACTIVATOR DEVR_DOSR"/>
    <property type="match status" value="1"/>
</dbReference>
<dbReference type="InterPro" id="IPR016032">
    <property type="entry name" value="Sig_transdc_resp-reg_C-effctor"/>
</dbReference>
<evidence type="ECO:0000256" key="3">
    <source>
        <dbReference type="ARBA" id="ARBA00023163"/>
    </source>
</evidence>
<evidence type="ECO:0000256" key="2">
    <source>
        <dbReference type="ARBA" id="ARBA00023125"/>
    </source>
</evidence>
<reference evidence="5 6" key="1">
    <citation type="submission" date="2018-03" db="EMBL/GenBank/DDBJ databases">
        <title>Genomic Encyclopedia of Archaeal and Bacterial Type Strains, Phase II (KMG-II): from individual species to whole genera.</title>
        <authorList>
            <person name="Goeker M."/>
        </authorList>
    </citation>
    <scope>NUCLEOTIDE SEQUENCE [LARGE SCALE GENOMIC DNA]</scope>
    <source>
        <strain evidence="5 6">DSM 44720</strain>
    </source>
</reference>
<dbReference type="PANTHER" id="PTHR44688">
    <property type="entry name" value="DNA-BINDING TRANSCRIPTIONAL ACTIVATOR DEVR_DOSR"/>
    <property type="match status" value="1"/>
</dbReference>
<dbReference type="Pfam" id="PF00196">
    <property type="entry name" value="GerE"/>
    <property type="match status" value="1"/>
</dbReference>
<dbReference type="InterPro" id="IPR036388">
    <property type="entry name" value="WH-like_DNA-bd_sf"/>
</dbReference>
<comment type="caution">
    <text evidence="5">The sequence shown here is derived from an EMBL/GenBank/DDBJ whole genome shotgun (WGS) entry which is preliminary data.</text>
</comment>
<keyword evidence="2 5" id="KW-0238">DNA-binding</keyword>
<keyword evidence="3" id="KW-0804">Transcription</keyword>
<evidence type="ECO:0000256" key="1">
    <source>
        <dbReference type="ARBA" id="ARBA00023015"/>
    </source>
</evidence>
<keyword evidence="6" id="KW-1185">Reference proteome</keyword>
<dbReference type="GO" id="GO:0003677">
    <property type="term" value="F:DNA binding"/>
    <property type="evidence" value="ECO:0007669"/>
    <property type="project" value="UniProtKB-KW"/>
</dbReference>
<dbReference type="PRINTS" id="PR00038">
    <property type="entry name" value="HTHLUXR"/>
</dbReference>
<dbReference type="Proteomes" id="UP000239494">
    <property type="component" value="Unassembled WGS sequence"/>
</dbReference>
<dbReference type="Gene3D" id="1.10.10.10">
    <property type="entry name" value="Winged helix-like DNA-binding domain superfamily/Winged helix DNA-binding domain"/>
    <property type="match status" value="1"/>
</dbReference>
<dbReference type="AlphaFoldDB" id="A0A2T0TDK6"/>
<dbReference type="GO" id="GO:0006355">
    <property type="term" value="P:regulation of DNA-templated transcription"/>
    <property type="evidence" value="ECO:0007669"/>
    <property type="project" value="InterPro"/>
</dbReference>
<name>A0A2T0TDK6_9PSEU</name>
<dbReference type="SUPFAM" id="SSF46894">
    <property type="entry name" value="C-terminal effector domain of the bipartite response regulators"/>
    <property type="match status" value="1"/>
</dbReference>
<dbReference type="PROSITE" id="PS50043">
    <property type="entry name" value="HTH_LUXR_2"/>
    <property type="match status" value="1"/>
</dbReference>
<dbReference type="EMBL" id="PVTF01000003">
    <property type="protein sequence ID" value="PRY43731.1"/>
    <property type="molecule type" value="Genomic_DNA"/>
</dbReference>
<evidence type="ECO:0000313" key="5">
    <source>
        <dbReference type="EMBL" id="PRY43731.1"/>
    </source>
</evidence>
<organism evidence="5 6">
    <name type="scientific">Umezawaea tangerina</name>
    <dbReference type="NCBI Taxonomy" id="84725"/>
    <lineage>
        <taxon>Bacteria</taxon>
        <taxon>Bacillati</taxon>
        <taxon>Actinomycetota</taxon>
        <taxon>Actinomycetes</taxon>
        <taxon>Pseudonocardiales</taxon>
        <taxon>Pseudonocardiaceae</taxon>
        <taxon>Umezawaea</taxon>
    </lineage>
</organism>
<evidence type="ECO:0000313" key="6">
    <source>
        <dbReference type="Proteomes" id="UP000239494"/>
    </source>
</evidence>
<gene>
    <name evidence="5" type="ORF">CLV43_103480</name>
</gene>
<evidence type="ECO:0000259" key="4">
    <source>
        <dbReference type="PROSITE" id="PS50043"/>
    </source>
</evidence>
<dbReference type="InterPro" id="IPR000792">
    <property type="entry name" value="Tscrpt_reg_LuxR_C"/>
</dbReference>
<feature type="domain" description="HTH luxR-type" evidence="4">
    <location>
        <begin position="269"/>
        <end position="335"/>
    </location>
</feature>